<dbReference type="OrthoDB" id="544103at2759"/>
<dbReference type="GO" id="GO:0004668">
    <property type="term" value="F:protein-arginine deiminase activity"/>
    <property type="evidence" value="ECO:0007669"/>
    <property type="project" value="InterPro"/>
</dbReference>
<keyword evidence="3" id="KW-1185">Reference proteome</keyword>
<comment type="caution">
    <text evidence="2">The sequence shown here is derived from an EMBL/GenBank/DDBJ whole genome shotgun (WGS) entry which is preliminary data.</text>
</comment>
<dbReference type="GO" id="GO:0009446">
    <property type="term" value="P:putrescine biosynthetic process"/>
    <property type="evidence" value="ECO:0007669"/>
    <property type="project" value="InterPro"/>
</dbReference>
<protein>
    <recommendedName>
        <fullName evidence="4">Agmatine deiminase</fullName>
    </recommendedName>
</protein>
<name>A0A1Y1XB44_9FUNG</name>
<evidence type="ECO:0000313" key="3">
    <source>
        <dbReference type="Proteomes" id="UP000193498"/>
    </source>
</evidence>
<keyword evidence="1" id="KW-0378">Hydrolase</keyword>
<accession>A0A1Y1XB44</accession>
<dbReference type="EMBL" id="MCFE01000655">
    <property type="protein sequence ID" value="ORX82965.1"/>
    <property type="molecule type" value="Genomic_DNA"/>
</dbReference>
<dbReference type="GO" id="GO:0047632">
    <property type="term" value="F:agmatine deiminase activity"/>
    <property type="evidence" value="ECO:0007669"/>
    <property type="project" value="TreeGrafter"/>
</dbReference>
<sequence>MKTLNKIPAGFRITPEWEPHKRTIMAWPASKDGWQSLLEGTQRNIVQIAQAISRFEPVQVLAAPDQLEKAQKSLGDKIEVIPVAVDDLWTRDTSPMFLTKGKETIGVDFNFNGWGNKYEAEARQRDGHVARNFLAHHQLPRFQSSLTSEGGAIESDGRGTLIITESSIVNDNRNRGKSRSEIELALETELGIQKVIWLRGVKGMDITDSHVDTLARFVAPGVVVVSRPAPTSDKDPKSLVWAQQYEQAMEVLTRATDATGNRLRLVDLPEPDHQKIRGTPAEGRNDEAHDYTTDFEESFLPSYANFYIANGAIIMPEFGDVVADRRAQEILQEVFPDRVIVPLNIDYVASGGGGIHCATHDQPEVEV</sequence>
<dbReference type="PANTHER" id="PTHR31377:SF0">
    <property type="entry name" value="AGMATINE DEIMINASE-RELATED"/>
    <property type="match status" value="1"/>
</dbReference>
<dbReference type="InParanoid" id="A0A1Y1XB44"/>
<reference evidence="2 3" key="1">
    <citation type="submission" date="2016-07" db="EMBL/GenBank/DDBJ databases">
        <title>Pervasive Adenine N6-methylation of Active Genes in Fungi.</title>
        <authorList>
            <consortium name="DOE Joint Genome Institute"/>
            <person name="Mondo S.J."/>
            <person name="Dannebaum R.O."/>
            <person name="Kuo R.C."/>
            <person name="Labutti K."/>
            <person name="Haridas S."/>
            <person name="Kuo A."/>
            <person name="Salamov A."/>
            <person name="Ahrendt S.R."/>
            <person name="Lipzen A."/>
            <person name="Sullivan W."/>
            <person name="Andreopoulos W.B."/>
            <person name="Clum A."/>
            <person name="Lindquist E."/>
            <person name="Daum C."/>
            <person name="Ramamoorthy G.K."/>
            <person name="Gryganskyi A."/>
            <person name="Culley D."/>
            <person name="Magnuson J.K."/>
            <person name="James T.Y."/>
            <person name="O'Malley M.A."/>
            <person name="Stajich J.E."/>
            <person name="Spatafora J.W."/>
            <person name="Visel A."/>
            <person name="Grigoriev I.V."/>
        </authorList>
    </citation>
    <scope>NUCLEOTIDE SEQUENCE [LARGE SCALE GENOMIC DNA]</scope>
    <source>
        <strain evidence="2 3">CBS 931.73</strain>
    </source>
</reference>
<dbReference type="Gene3D" id="3.75.10.10">
    <property type="entry name" value="L-arginine/glycine Amidinotransferase, Chain A"/>
    <property type="match status" value="1"/>
</dbReference>
<dbReference type="PANTHER" id="PTHR31377">
    <property type="entry name" value="AGMATINE DEIMINASE-RELATED"/>
    <property type="match status" value="1"/>
</dbReference>
<proteinExistence type="predicted"/>
<dbReference type="Pfam" id="PF04371">
    <property type="entry name" value="PAD_porph"/>
    <property type="match status" value="1"/>
</dbReference>
<gene>
    <name evidence="2" type="ORF">K493DRAFT_292159</name>
</gene>
<dbReference type="Proteomes" id="UP000193498">
    <property type="component" value="Unassembled WGS sequence"/>
</dbReference>
<evidence type="ECO:0008006" key="4">
    <source>
        <dbReference type="Google" id="ProtNLM"/>
    </source>
</evidence>
<organism evidence="2 3">
    <name type="scientific">Basidiobolus meristosporus CBS 931.73</name>
    <dbReference type="NCBI Taxonomy" id="1314790"/>
    <lineage>
        <taxon>Eukaryota</taxon>
        <taxon>Fungi</taxon>
        <taxon>Fungi incertae sedis</taxon>
        <taxon>Zoopagomycota</taxon>
        <taxon>Entomophthoromycotina</taxon>
        <taxon>Basidiobolomycetes</taxon>
        <taxon>Basidiobolales</taxon>
        <taxon>Basidiobolaceae</taxon>
        <taxon>Basidiobolus</taxon>
    </lineage>
</organism>
<dbReference type="InterPro" id="IPR007466">
    <property type="entry name" value="Peptidyl-Arg-deiminase_porph"/>
</dbReference>
<dbReference type="AlphaFoldDB" id="A0A1Y1XB44"/>
<evidence type="ECO:0000313" key="2">
    <source>
        <dbReference type="EMBL" id="ORX82965.1"/>
    </source>
</evidence>
<dbReference type="STRING" id="1314790.A0A1Y1XB44"/>
<dbReference type="SUPFAM" id="SSF55909">
    <property type="entry name" value="Pentein"/>
    <property type="match status" value="1"/>
</dbReference>
<evidence type="ECO:0000256" key="1">
    <source>
        <dbReference type="ARBA" id="ARBA00022801"/>
    </source>
</evidence>